<sequence length="107" mass="12252">MKKQPAILYREFDEKLEIDVIAAPNWDHFDSLRLFLEQYFQAEIINQFDGPGSRVCSLRIDGQAFKLAHDDGYGNYISTTKSGEHIAQKIAQELQIRLDPPSLNNPT</sequence>
<accession>A0A5E4XDX5</accession>
<dbReference type="EMBL" id="CABPSH010000011">
    <property type="protein sequence ID" value="VVE34476.1"/>
    <property type="molecule type" value="Genomic_DNA"/>
</dbReference>
<name>A0A5E4XDX5_9BURK</name>
<organism evidence="1 2">
    <name type="scientific">Pandoraea eparura</name>
    <dbReference type="NCBI Taxonomy" id="2508291"/>
    <lineage>
        <taxon>Bacteria</taxon>
        <taxon>Pseudomonadati</taxon>
        <taxon>Pseudomonadota</taxon>
        <taxon>Betaproteobacteria</taxon>
        <taxon>Burkholderiales</taxon>
        <taxon>Burkholderiaceae</taxon>
        <taxon>Pandoraea</taxon>
    </lineage>
</organism>
<dbReference type="RefSeq" id="WP_150590910.1">
    <property type="nucleotide sequence ID" value="NZ_CABPSH010000011.1"/>
</dbReference>
<dbReference type="OrthoDB" id="9156322at2"/>
<evidence type="ECO:0000313" key="2">
    <source>
        <dbReference type="Proteomes" id="UP000400981"/>
    </source>
</evidence>
<dbReference type="AlphaFoldDB" id="A0A5E4XDX5"/>
<reference evidence="1 2" key="1">
    <citation type="submission" date="2019-08" db="EMBL/GenBank/DDBJ databases">
        <authorList>
            <person name="Peeters C."/>
        </authorList>
    </citation>
    <scope>NUCLEOTIDE SEQUENCE [LARGE SCALE GENOMIC DNA]</scope>
    <source>
        <strain evidence="1 2">LMG 31012</strain>
    </source>
</reference>
<evidence type="ECO:0000313" key="1">
    <source>
        <dbReference type="EMBL" id="VVE34476.1"/>
    </source>
</evidence>
<dbReference type="Proteomes" id="UP000400981">
    <property type="component" value="Unassembled WGS sequence"/>
</dbReference>
<proteinExistence type="predicted"/>
<protein>
    <submittedName>
        <fullName evidence="1">Uncharacterized protein</fullName>
    </submittedName>
</protein>
<keyword evidence="2" id="KW-1185">Reference proteome</keyword>
<gene>
    <name evidence="1" type="ORF">PEP31012_03849</name>
</gene>